<dbReference type="PROSITE" id="PS51278">
    <property type="entry name" value="GATASE_TYPE_2"/>
    <property type="match status" value="1"/>
</dbReference>
<evidence type="ECO:0000256" key="7">
    <source>
        <dbReference type="ARBA" id="ARBA00048741"/>
    </source>
</evidence>
<dbReference type="PANTHER" id="PTHR43284:SF1">
    <property type="entry name" value="ASPARAGINE SYNTHETASE"/>
    <property type="match status" value="1"/>
</dbReference>
<evidence type="ECO:0000256" key="3">
    <source>
        <dbReference type="ARBA" id="ARBA00012737"/>
    </source>
</evidence>
<dbReference type="InterPro" id="IPR006426">
    <property type="entry name" value="Asn_synth_AEB"/>
</dbReference>
<dbReference type="InterPro" id="IPR051786">
    <property type="entry name" value="ASN_synthetase/amidase"/>
</dbReference>
<dbReference type="EC" id="6.3.5.4" evidence="3"/>
<comment type="pathway">
    <text evidence="1">Amino-acid biosynthesis; L-asparagine biosynthesis; L-asparagine from L-aspartate (L-Gln route): step 1/1.</text>
</comment>
<evidence type="ECO:0000259" key="8">
    <source>
        <dbReference type="PROSITE" id="PS51278"/>
    </source>
</evidence>
<dbReference type="Gene3D" id="3.60.20.10">
    <property type="entry name" value="Glutamine Phosphoribosylpyrophosphate, subunit 1, domain 1"/>
    <property type="match status" value="1"/>
</dbReference>
<dbReference type="PIRSF" id="PIRSF001589">
    <property type="entry name" value="Asn_synthetase_glu-h"/>
    <property type="match status" value="1"/>
</dbReference>
<dbReference type="NCBIfam" id="TIGR01536">
    <property type="entry name" value="asn_synth_AEB"/>
    <property type="match status" value="1"/>
</dbReference>
<feature type="domain" description="Glutamine amidotransferase type-2" evidence="8">
    <location>
        <begin position="2"/>
        <end position="211"/>
    </location>
</feature>
<keyword evidence="10" id="KW-1185">Reference proteome</keyword>
<evidence type="ECO:0000256" key="1">
    <source>
        <dbReference type="ARBA" id="ARBA00005187"/>
    </source>
</evidence>
<dbReference type="PANTHER" id="PTHR43284">
    <property type="entry name" value="ASPARAGINE SYNTHETASE (GLUTAMINE-HYDROLYZING)"/>
    <property type="match status" value="1"/>
</dbReference>
<dbReference type="InterPro" id="IPR014729">
    <property type="entry name" value="Rossmann-like_a/b/a_fold"/>
</dbReference>
<keyword evidence="6" id="KW-0315">Glutamine amidotransferase</keyword>
<keyword evidence="4" id="KW-0547">Nucleotide-binding</keyword>
<dbReference type="CDD" id="cd00712">
    <property type="entry name" value="AsnB"/>
    <property type="match status" value="1"/>
</dbReference>
<comment type="similarity">
    <text evidence="2">Belongs to the asparagine synthetase family.</text>
</comment>
<reference evidence="9 10" key="1">
    <citation type="journal article" date="2021" name="Microbiol. Spectr.">
        <title>A Single Bacterium Capable of Oxidation and Reduction of Iron at Circumneutral pH.</title>
        <authorList>
            <person name="Kato S."/>
            <person name="Ohkuma M."/>
        </authorList>
    </citation>
    <scope>NUCLEOTIDE SEQUENCE [LARGE SCALE GENOMIC DNA]</scope>
    <source>
        <strain evidence="9 10">MIZ03</strain>
    </source>
</reference>
<dbReference type="RefSeq" id="WP_223905248.1">
    <property type="nucleotide sequence ID" value="NZ_AP024238.1"/>
</dbReference>
<evidence type="ECO:0000256" key="4">
    <source>
        <dbReference type="ARBA" id="ARBA00022741"/>
    </source>
</evidence>
<dbReference type="InterPro" id="IPR033738">
    <property type="entry name" value="AsnB_N"/>
</dbReference>
<dbReference type="InterPro" id="IPR029055">
    <property type="entry name" value="Ntn_hydrolases_N"/>
</dbReference>
<organism evidence="9 10">
    <name type="scientific">Rhodoferax lithotrophicus</name>
    <dbReference type="NCBI Taxonomy" id="2798804"/>
    <lineage>
        <taxon>Bacteria</taxon>
        <taxon>Pseudomonadati</taxon>
        <taxon>Pseudomonadota</taxon>
        <taxon>Betaproteobacteria</taxon>
        <taxon>Burkholderiales</taxon>
        <taxon>Comamonadaceae</taxon>
        <taxon>Rhodoferax</taxon>
    </lineage>
</organism>
<dbReference type="InterPro" id="IPR001962">
    <property type="entry name" value="Asn_synthase"/>
</dbReference>
<dbReference type="EMBL" id="AP024238">
    <property type="protein sequence ID" value="BCO29310.1"/>
    <property type="molecule type" value="Genomic_DNA"/>
</dbReference>
<dbReference type="Gene3D" id="3.40.50.620">
    <property type="entry name" value="HUPs"/>
    <property type="match status" value="2"/>
</dbReference>
<comment type="catalytic activity">
    <reaction evidence="7">
        <text>L-aspartate + L-glutamine + ATP + H2O = L-asparagine + L-glutamate + AMP + diphosphate + H(+)</text>
        <dbReference type="Rhea" id="RHEA:12228"/>
        <dbReference type="ChEBI" id="CHEBI:15377"/>
        <dbReference type="ChEBI" id="CHEBI:15378"/>
        <dbReference type="ChEBI" id="CHEBI:29985"/>
        <dbReference type="ChEBI" id="CHEBI:29991"/>
        <dbReference type="ChEBI" id="CHEBI:30616"/>
        <dbReference type="ChEBI" id="CHEBI:33019"/>
        <dbReference type="ChEBI" id="CHEBI:58048"/>
        <dbReference type="ChEBI" id="CHEBI:58359"/>
        <dbReference type="ChEBI" id="CHEBI:456215"/>
        <dbReference type="EC" id="6.3.5.4"/>
    </reaction>
</comment>
<sequence>MCGIAGWIGPKLDVGEARRMIARLAHRGPDDEGDWQEGGVWLGQRRLSIVDLSPAGHQPMLSASGRYVVTFNGEIYNYPEIMAVLKGVGHSFRGHSDTEVMLAAFEEWGVEGALLRFNGMFAFAVWDRKERNLLLARDRMGEKPFYYAERDGEIAFASELSALWQLPWLDKTVDRAALAAYFRYLCVPAPATIVRGARKLRPGEMLKWKDGKSEISSYWSVRQATTNGLANPLAMSFKDAADELEELLRDAVRIRLRSDVPYGALLSGGIDSSLTVALMQQEAKQPVSTFTIGFKEKSHDESVFAREIASHIGTSHAEEILNAQDVIDLVPKIASLHDEPFADSSSIPTFLLSQFARRHVKVVLSGDGGDELFGGYPRYFWAGRIEHLRHRLTPQGAAMLGRTINSIPAALLNNADRYILGGKLGGANGLAMRAQRFGAYLMHPPTDVYDAIVSAWKRPAEILLGEFQENQMLSPQLERYADLPWAGGMMAVDQEHYLPDDILTKMDRASMAVALEARAPLLDHRLVEWAARVPLQYKLSPHGDTGKLLLREVLYRHVPQKLIDRPKMGFGMPVGSWLRKELRGWAEEMLTSSRLTNVGLNADAVIRVWQEHLARKNRLPEIWTVLMWVQWQEKWNAKL</sequence>
<protein>
    <recommendedName>
        <fullName evidence="3">asparagine synthase (glutamine-hydrolyzing)</fullName>
        <ecNumber evidence="3">6.3.5.4</ecNumber>
    </recommendedName>
</protein>
<dbReference type="Proteomes" id="UP000824366">
    <property type="component" value="Chromosome"/>
</dbReference>
<dbReference type="SUPFAM" id="SSF52402">
    <property type="entry name" value="Adenine nucleotide alpha hydrolases-like"/>
    <property type="match status" value="1"/>
</dbReference>
<name>A0ABM7MSI9_9BURK</name>
<gene>
    <name evidence="9" type="ORF">MIZ03_4225</name>
</gene>
<evidence type="ECO:0000256" key="5">
    <source>
        <dbReference type="ARBA" id="ARBA00022840"/>
    </source>
</evidence>
<evidence type="ECO:0000313" key="9">
    <source>
        <dbReference type="EMBL" id="BCO29310.1"/>
    </source>
</evidence>
<dbReference type="InterPro" id="IPR017932">
    <property type="entry name" value="GATase_2_dom"/>
</dbReference>
<dbReference type="SUPFAM" id="SSF56235">
    <property type="entry name" value="N-terminal nucleophile aminohydrolases (Ntn hydrolases)"/>
    <property type="match status" value="1"/>
</dbReference>
<evidence type="ECO:0000256" key="6">
    <source>
        <dbReference type="ARBA" id="ARBA00022962"/>
    </source>
</evidence>
<keyword evidence="5" id="KW-0067">ATP-binding</keyword>
<accession>A0ABM7MSI9</accession>
<dbReference type="CDD" id="cd01991">
    <property type="entry name" value="Asn_synthase_B_C"/>
    <property type="match status" value="1"/>
</dbReference>
<evidence type="ECO:0000313" key="10">
    <source>
        <dbReference type="Proteomes" id="UP000824366"/>
    </source>
</evidence>
<proteinExistence type="inferred from homology"/>
<dbReference type="Pfam" id="PF00733">
    <property type="entry name" value="Asn_synthase"/>
    <property type="match status" value="1"/>
</dbReference>
<dbReference type="Pfam" id="PF13537">
    <property type="entry name" value="GATase_7"/>
    <property type="match status" value="1"/>
</dbReference>
<evidence type="ECO:0000256" key="2">
    <source>
        <dbReference type="ARBA" id="ARBA00005752"/>
    </source>
</evidence>